<accession>A0A7J8H3P9</accession>
<comment type="similarity">
    <text evidence="2">Belongs to the P2X receptor family.</text>
</comment>
<keyword evidence="8" id="KW-1071">Ligand-gated ion channel</keyword>
<reference evidence="11 12" key="1">
    <citation type="journal article" date="2020" name="Nature">
        <title>Six reference-quality genomes reveal evolution of bat adaptations.</title>
        <authorList>
            <person name="Jebb D."/>
            <person name="Huang Z."/>
            <person name="Pippel M."/>
            <person name="Hughes G.M."/>
            <person name="Lavrichenko K."/>
            <person name="Devanna P."/>
            <person name="Winkler S."/>
            <person name="Jermiin L.S."/>
            <person name="Skirmuntt E.C."/>
            <person name="Katzourakis A."/>
            <person name="Burkitt-Gray L."/>
            <person name="Ray D.A."/>
            <person name="Sullivan K.A.M."/>
            <person name="Roscito J.G."/>
            <person name="Kirilenko B.M."/>
            <person name="Davalos L.M."/>
            <person name="Corthals A.P."/>
            <person name="Power M.L."/>
            <person name="Jones G."/>
            <person name="Ransome R.D."/>
            <person name="Dechmann D.K.N."/>
            <person name="Locatelli A.G."/>
            <person name="Puechmaille S.J."/>
            <person name="Fedrigo O."/>
            <person name="Jarvis E.D."/>
            <person name="Hiller M."/>
            <person name="Vernes S.C."/>
            <person name="Myers E.W."/>
            <person name="Teeling E.C."/>
        </authorList>
    </citation>
    <scope>NUCLEOTIDE SEQUENCE [LARGE SCALE GENOMIC DNA]</scope>
    <source>
        <strain evidence="11">MRouAeg1</strain>
        <tissue evidence="11">Muscle</tissue>
    </source>
</reference>
<dbReference type="PANTHER" id="PTHR10125">
    <property type="entry name" value="P2X PURINOCEPTOR"/>
    <property type="match status" value="1"/>
</dbReference>
<dbReference type="GO" id="GO:0098794">
    <property type="term" value="C:postsynapse"/>
    <property type="evidence" value="ECO:0007669"/>
    <property type="project" value="GOC"/>
</dbReference>
<evidence type="ECO:0000256" key="6">
    <source>
        <dbReference type="ARBA" id="ARBA00023065"/>
    </source>
</evidence>
<evidence type="ECO:0000256" key="9">
    <source>
        <dbReference type="ARBA" id="ARBA00023303"/>
    </source>
</evidence>
<evidence type="ECO:0000256" key="10">
    <source>
        <dbReference type="SAM" id="Phobius"/>
    </source>
</evidence>
<dbReference type="Proteomes" id="UP000593571">
    <property type="component" value="Unassembled WGS sequence"/>
</dbReference>
<dbReference type="InterPro" id="IPR003050">
    <property type="entry name" value="P2X7_purinoceptor"/>
</dbReference>
<dbReference type="GO" id="GO:0001614">
    <property type="term" value="F:purinergic nucleotide receptor activity"/>
    <property type="evidence" value="ECO:0007669"/>
    <property type="project" value="InterPro"/>
</dbReference>
<evidence type="ECO:0000256" key="7">
    <source>
        <dbReference type="ARBA" id="ARBA00023136"/>
    </source>
</evidence>
<dbReference type="Gene3D" id="2.60.490.10">
    <property type="entry name" value="atp-gated p2x4 ion channel domain"/>
    <property type="match status" value="1"/>
</dbReference>
<evidence type="ECO:0000256" key="3">
    <source>
        <dbReference type="ARBA" id="ARBA00022448"/>
    </source>
</evidence>
<dbReference type="AlphaFoldDB" id="A0A7J8H3P9"/>
<dbReference type="GO" id="GO:0005886">
    <property type="term" value="C:plasma membrane"/>
    <property type="evidence" value="ECO:0007669"/>
    <property type="project" value="TreeGrafter"/>
</dbReference>
<dbReference type="PRINTS" id="PR01314">
    <property type="entry name" value="P2X7RECEPTOR"/>
</dbReference>
<dbReference type="InterPro" id="IPR059116">
    <property type="entry name" value="P2X_receptor"/>
</dbReference>
<feature type="transmembrane region" description="Helical" evidence="10">
    <location>
        <begin position="26"/>
        <end position="44"/>
    </location>
</feature>
<comment type="subcellular location">
    <subcellularLocation>
        <location evidence="1">Endomembrane system</location>
    </subcellularLocation>
</comment>
<organism evidence="11 12">
    <name type="scientific">Rousettus aegyptiacus</name>
    <name type="common">Egyptian fruit bat</name>
    <name type="synonym">Pteropus aegyptiacus</name>
    <dbReference type="NCBI Taxonomy" id="9407"/>
    <lineage>
        <taxon>Eukaryota</taxon>
        <taxon>Metazoa</taxon>
        <taxon>Chordata</taxon>
        <taxon>Craniata</taxon>
        <taxon>Vertebrata</taxon>
        <taxon>Euteleostomi</taxon>
        <taxon>Mammalia</taxon>
        <taxon>Eutheria</taxon>
        <taxon>Laurasiatheria</taxon>
        <taxon>Chiroptera</taxon>
        <taxon>Yinpterochiroptera</taxon>
        <taxon>Pteropodoidea</taxon>
        <taxon>Pteropodidae</taxon>
        <taxon>Rousettinae</taxon>
        <taxon>Rousettus</taxon>
    </lineage>
</organism>
<keyword evidence="5 10" id="KW-1133">Transmembrane helix</keyword>
<keyword evidence="7 10" id="KW-0472">Membrane</keyword>
<dbReference type="Gene3D" id="1.10.287.940">
    <property type="entry name" value="atp-gated p2x4 ion channel"/>
    <property type="match status" value="1"/>
</dbReference>
<proteinExistence type="inferred from homology"/>
<dbReference type="GO" id="GO:0070588">
    <property type="term" value="P:calcium ion transmembrane transport"/>
    <property type="evidence" value="ECO:0007669"/>
    <property type="project" value="TreeGrafter"/>
</dbReference>
<evidence type="ECO:0000256" key="1">
    <source>
        <dbReference type="ARBA" id="ARBA00004308"/>
    </source>
</evidence>
<dbReference type="Pfam" id="PF00864">
    <property type="entry name" value="P2X_receptor"/>
    <property type="match status" value="1"/>
</dbReference>
<keyword evidence="9" id="KW-0407">Ion channel</keyword>
<keyword evidence="3" id="KW-0813">Transport</keyword>
<keyword evidence="12" id="KW-1185">Reference proteome</keyword>
<evidence type="ECO:0000313" key="12">
    <source>
        <dbReference type="Proteomes" id="UP000593571"/>
    </source>
</evidence>
<protein>
    <submittedName>
        <fullName evidence="11">Purinergic receptor P2X 7</fullName>
    </submittedName>
</protein>
<name>A0A7J8H3P9_ROUAE</name>
<keyword evidence="6" id="KW-0406">Ion transport</keyword>
<dbReference type="GO" id="GO:0012505">
    <property type="term" value="C:endomembrane system"/>
    <property type="evidence" value="ECO:0007669"/>
    <property type="project" value="UniProtKB-SubCell"/>
</dbReference>
<evidence type="ECO:0000256" key="5">
    <source>
        <dbReference type="ARBA" id="ARBA00022989"/>
    </source>
</evidence>
<dbReference type="GO" id="GO:0005524">
    <property type="term" value="F:ATP binding"/>
    <property type="evidence" value="ECO:0007669"/>
    <property type="project" value="InterPro"/>
</dbReference>
<comment type="caution">
    <text evidence="11">The sequence shown here is derived from an EMBL/GenBank/DDBJ whole genome shotgun (WGS) entry which is preliminary data.</text>
</comment>
<sequence length="176" mass="20077">MLACCSDAFQYQTNKVTRIRSMNYGTIKWIFHMIVFSYVSFALVSDKLYQRKEPVVSSVHTKVKGIAEVREVIMEDGMEKETQTVFDTADYTFPLQGNSFFVMTNFLKTEGQEQKLCPEYPTRRTLCSSDQGCKKGWMDPQSKGIQTGRCIVYKGKDKTCEVSAWCPAEAAEEAPR</sequence>
<evidence type="ECO:0000313" key="11">
    <source>
        <dbReference type="EMBL" id="KAF6466877.1"/>
    </source>
</evidence>
<keyword evidence="11" id="KW-0675">Receptor</keyword>
<dbReference type="EMBL" id="JACASE010000005">
    <property type="protein sequence ID" value="KAF6466877.1"/>
    <property type="molecule type" value="Genomic_DNA"/>
</dbReference>
<dbReference type="InterPro" id="IPR027309">
    <property type="entry name" value="P2X_extracellular_dom_sf"/>
</dbReference>
<evidence type="ECO:0000256" key="4">
    <source>
        <dbReference type="ARBA" id="ARBA00022692"/>
    </source>
</evidence>
<keyword evidence="4 10" id="KW-0812">Transmembrane</keyword>
<evidence type="ECO:0000256" key="2">
    <source>
        <dbReference type="ARBA" id="ARBA00009848"/>
    </source>
</evidence>
<gene>
    <name evidence="11" type="ORF">HJG63_014819</name>
</gene>
<evidence type="ECO:0000256" key="8">
    <source>
        <dbReference type="ARBA" id="ARBA00023286"/>
    </source>
</evidence>
<dbReference type="PANTHER" id="PTHR10125:SF13">
    <property type="entry name" value="P2X PURINOCEPTOR 7"/>
    <property type="match status" value="1"/>
</dbReference>
<dbReference type="GO" id="GO:0004931">
    <property type="term" value="F:extracellularly ATP-gated monoatomic cation channel activity"/>
    <property type="evidence" value="ECO:0007669"/>
    <property type="project" value="TreeGrafter"/>
</dbReference>